<dbReference type="GO" id="GO:0050606">
    <property type="term" value="F:4-carboxy-2-hydroxymuconate semialdehyde hemiacetal dehydrogenase activity"/>
    <property type="evidence" value="ECO:0007669"/>
    <property type="project" value="UniProtKB-EC"/>
</dbReference>
<dbReference type="Pfam" id="PF01408">
    <property type="entry name" value="GFO_IDH_MocA"/>
    <property type="match status" value="1"/>
</dbReference>
<evidence type="ECO:0000259" key="3">
    <source>
        <dbReference type="Pfam" id="PF22725"/>
    </source>
</evidence>
<dbReference type="Gene3D" id="3.30.360.10">
    <property type="entry name" value="Dihydrodipicolinate Reductase, domain 2"/>
    <property type="match status" value="1"/>
</dbReference>
<dbReference type="PANTHER" id="PTHR43818">
    <property type="entry name" value="BCDNA.GH03377"/>
    <property type="match status" value="1"/>
</dbReference>
<keyword evidence="5" id="KW-1185">Reference proteome</keyword>
<dbReference type="InterPro" id="IPR000683">
    <property type="entry name" value="Gfo/Idh/MocA-like_OxRdtase_N"/>
</dbReference>
<dbReference type="Gene3D" id="3.40.50.720">
    <property type="entry name" value="NAD(P)-binding Rossmann-like Domain"/>
    <property type="match status" value="1"/>
</dbReference>
<feature type="domain" description="GFO/IDH/MocA-like oxidoreductase" evidence="3">
    <location>
        <begin position="137"/>
        <end position="267"/>
    </location>
</feature>
<organism evidence="4 5">
    <name type="scientific">Symmachiella dynata</name>
    <dbReference type="NCBI Taxonomy" id="2527995"/>
    <lineage>
        <taxon>Bacteria</taxon>
        <taxon>Pseudomonadati</taxon>
        <taxon>Planctomycetota</taxon>
        <taxon>Planctomycetia</taxon>
        <taxon>Planctomycetales</taxon>
        <taxon>Planctomycetaceae</taxon>
        <taxon>Symmachiella</taxon>
    </lineage>
</organism>
<reference evidence="4 5" key="1">
    <citation type="submission" date="2019-02" db="EMBL/GenBank/DDBJ databases">
        <title>Deep-cultivation of Planctomycetes and their phenomic and genomic characterization uncovers novel biology.</title>
        <authorList>
            <person name="Wiegand S."/>
            <person name="Jogler M."/>
            <person name="Boedeker C."/>
            <person name="Pinto D."/>
            <person name="Vollmers J."/>
            <person name="Rivas-Marin E."/>
            <person name="Kohn T."/>
            <person name="Peeters S.H."/>
            <person name="Heuer A."/>
            <person name="Rast P."/>
            <person name="Oberbeckmann S."/>
            <person name="Bunk B."/>
            <person name="Jeske O."/>
            <person name="Meyerdierks A."/>
            <person name="Storesund J.E."/>
            <person name="Kallscheuer N."/>
            <person name="Luecker S."/>
            <person name="Lage O.M."/>
            <person name="Pohl T."/>
            <person name="Merkel B.J."/>
            <person name="Hornburger P."/>
            <person name="Mueller R.-W."/>
            <person name="Bruemmer F."/>
            <person name="Labrenz M."/>
            <person name="Spormann A.M."/>
            <person name="Op den Camp H."/>
            <person name="Overmann J."/>
            <person name="Amann R."/>
            <person name="Jetten M.S.M."/>
            <person name="Mascher T."/>
            <person name="Medema M.H."/>
            <person name="Devos D.P."/>
            <person name="Kaster A.-K."/>
            <person name="Ovreas L."/>
            <person name="Rohde M."/>
            <person name="Galperin M.Y."/>
            <person name="Jogler C."/>
        </authorList>
    </citation>
    <scope>NUCLEOTIDE SEQUENCE [LARGE SCALE GENOMIC DNA]</scope>
    <source>
        <strain evidence="4 5">Mal52</strain>
    </source>
</reference>
<dbReference type="InterPro" id="IPR055170">
    <property type="entry name" value="GFO_IDH_MocA-like_dom"/>
</dbReference>
<dbReference type="Pfam" id="PF22725">
    <property type="entry name" value="GFO_IDH_MocA_C3"/>
    <property type="match status" value="1"/>
</dbReference>
<keyword evidence="1 4" id="KW-0560">Oxidoreductase</keyword>
<name>A0A517ZIM4_9PLAN</name>
<proteinExistence type="predicted"/>
<protein>
    <submittedName>
        <fullName evidence="4">4-carboxy-2-hydroxymuconate-6-semialdehyde dehydrogenase</fullName>
        <ecNumber evidence="4">1.1.1.312</ecNumber>
    </submittedName>
</protein>
<dbReference type="Proteomes" id="UP000319383">
    <property type="component" value="Chromosome"/>
</dbReference>
<dbReference type="GO" id="GO:0000166">
    <property type="term" value="F:nucleotide binding"/>
    <property type="evidence" value="ECO:0007669"/>
    <property type="project" value="InterPro"/>
</dbReference>
<evidence type="ECO:0000256" key="1">
    <source>
        <dbReference type="ARBA" id="ARBA00023002"/>
    </source>
</evidence>
<sequence>MVEDTVRVAIVGAGANTRLRHIPGFREIDGVEIVGVVNQTQESTARAAQELSIPKQYPDWQALVSDDDVDAVMIGTWPNLHCEITCAALEAGKHVLTEARMARNASEAHAMLKAAQAHPDLVAQIVPSPFGLEHESRMRQLIEDGFIGDLREMVVVGAADAFWDYTKPLHWRQDAEISGYNTLTLGIMHETAMRWTSPTTRVFAQATTFEPKRPSKVGTDILDVTVPDSLQVLTELSDGARGLYHFSGIDLFGPGHQIHLYGTRGTIKAKFNDGEQIFVGHAGDDDMTLLRVPKEQLGGWRVEAEFIGAIRGTEPVRLTDFESGVRYMEFTEAVHRSIQTNAPVNLPLA</sequence>
<dbReference type="AlphaFoldDB" id="A0A517ZIM4"/>
<dbReference type="KEGG" id="sdyn:Mal52_07840"/>
<dbReference type="EC" id="1.1.1.312" evidence="4"/>
<accession>A0A517ZIM4</accession>
<evidence type="ECO:0000313" key="4">
    <source>
        <dbReference type="EMBL" id="QDU42328.1"/>
    </source>
</evidence>
<evidence type="ECO:0000259" key="2">
    <source>
        <dbReference type="Pfam" id="PF01408"/>
    </source>
</evidence>
<dbReference type="InterPro" id="IPR036291">
    <property type="entry name" value="NAD(P)-bd_dom_sf"/>
</dbReference>
<dbReference type="PANTHER" id="PTHR43818:SF11">
    <property type="entry name" value="BCDNA.GH03377"/>
    <property type="match status" value="1"/>
</dbReference>
<feature type="domain" description="Gfo/Idh/MocA-like oxidoreductase N-terminal" evidence="2">
    <location>
        <begin position="6"/>
        <end position="121"/>
    </location>
</feature>
<gene>
    <name evidence="4" type="primary">ligC_1</name>
    <name evidence="4" type="ORF">Mal52_07840</name>
</gene>
<evidence type="ECO:0000313" key="5">
    <source>
        <dbReference type="Proteomes" id="UP000319383"/>
    </source>
</evidence>
<dbReference type="EMBL" id="CP036276">
    <property type="protein sequence ID" value="QDU42328.1"/>
    <property type="molecule type" value="Genomic_DNA"/>
</dbReference>
<dbReference type="RefSeq" id="WP_145374392.1">
    <property type="nucleotide sequence ID" value="NZ_CP036276.1"/>
</dbReference>
<dbReference type="SUPFAM" id="SSF55347">
    <property type="entry name" value="Glyceraldehyde-3-phosphate dehydrogenase-like, C-terminal domain"/>
    <property type="match status" value="1"/>
</dbReference>
<dbReference type="InterPro" id="IPR050463">
    <property type="entry name" value="Gfo/Idh/MocA_oxidrdct_glycsds"/>
</dbReference>
<dbReference type="SUPFAM" id="SSF51735">
    <property type="entry name" value="NAD(P)-binding Rossmann-fold domains"/>
    <property type="match status" value="1"/>
</dbReference>